<dbReference type="GO" id="GO:0003924">
    <property type="term" value="F:GTPase activity"/>
    <property type="evidence" value="ECO:0007669"/>
    <property type="project" value="InterPro"/>
</dbReference>
<dbReference type="Proteomes" id="UP000789342">
    <property type="component" value="Unassembled WGS sequence"/>
</dbReference>
<dbReference type="Gene3D" id="3.40.50.300">
    <property type="entry name" value="P-loop containing nucleotide triphosphate hydrolases"/>
    <property type="match status" value="1"/>
</dbReference>
<dbReference type="GO" id="GO:0048312">
    <property type="term" value="P:intracellular distribution of mitochondria"/>
    <property type="evidence" value="ECO:0007669"/>
    <property type="project" value="TreeGrafter"/>
</dbReference>
<dbReference type="Pfam" id="PF02212">
    <property type="entry name" value="GED"/>
    <property type="match status" value="1"/>
</dbReference>
<sequence length="480" mass="55917">WNLVNDYIKKEGSIIVATISCKDEIDNQEIVSLAKMVDPSGLRTLGVLTKPDMIEQNTHEPWLKIMKGEAHKLSLGYYVIKNPNKKRLMENITFEEAREEEIAFFENETPWRDNYEINERIGVKKLQSKLSDLLIKAIMNDLPIINKEIQEKLSKVREELENIPEPLGENSKMELYSMIKKFSEKIKDEVACSSESTEFFSYIVNEFKEFKRKLCSTRTIFHACKKNSKETVKFDMMEELVNDQEQATHITEAQVTDQINNARGKLLPGIIPHSVVTKLIRNDQNKWKSASQRCLDQVHGITTDLLKRTVDENFSRFPVLHVETMIHAKKLLDNCKKETTKYIEFMYEQERDNYPFTLDESTMLIRKAKCLLKLNETVEHEGKEPKDSLEVMASVMAYLKVSLSRYADNVSMVINRTLVEKFANIIEENLVEIFISNGDNCDVSELLLEDKTIHRRREELRIEENNMKEMIDSLVRFGIK</sequence>
<evidence type="ECO:0000259" key="1">
    <source>
        <dbReference type="PROSITE" id="PS51388"/>
    </source>
</evidence>
<dbReference type="GO" id="GO:0008017">
    <property type="term" value="F:microtubule binding"/>
    <property type="evidence" value="ECO:0007669"/>
    <property type="project" value="TreeGrafter"/>
</dbReference>
<dbReference type="GO" id="GO:0016020">
    <property type="term" value="C:membrane"/>
    <property type="evidence" value="ECO:0007669"/>
    <property type="project" value="TreeGrafter"/>
</dbReference>
<organism evidence="3 4">
    <name type="scientific">Acaulospora morrowiae</name>
    <dbReference type="NCBI Taxonomy" id="94023"/>
    <lineage>
        <taxon>Eukaryota</taxon>
        <taxon>Fungi</taxon>
        <taxon>Fungi incertae sedis</taxon>
        <taxon>Mucoromycota</taxon>
        <taxon>Glomeromycotina</taxon>
        <taxon>Glomeromycetes</taxon>
        <taxon>Diversisporales</taxon>
        <taxon>Acaulosporaceae</taxon>
        <taxon>Acaulospora</taxon>
    </lineage>
</organism>
<dbReference type="InterPro" id="IPR027417">
    <property type="entry name" value="P-loop_NTPase"/>
</dbReference>
<feature type="domain" description="Dynamin-type G" evidence="2">
    <location>
        <begin position="1"/>
        <end position="143"/>
    </location>
</feature>
<dbReference type="GO" id="GO:0005739">
    <property type="term" value="C:mitochondrion"/>
    <property type="evidence" value="ECO:0007669"/>
    <property type="project" value="TreeGrafter"/>
</dbReference>
<gene>
    <name evidence="3" type="ORF">AMORRO_LOCUS9420</name>
</gene>
<feature type="non-terminal residue" evidence="3">
    <location>
        <position position="480"/>
    </location>
</feature>
<dbReference type="PANTHER" id="PTHR11566">
    <property type="entry name" value="DYNAMIN"/>
    <property type="match status" value="1"/>
</dbReference>
<evidence type="ECO:0000313" key="4">
    <source>
        <dbReference type="Proteomes" id="UP000789342"/>
    </source>
</evidence>
<dbReference type="InterPro" id="IPR022812">
    <property type="entry name" value="Dynamin"/>
</dbReference>
<evidence type="ECO:0000313" key="3">
    <source>
        <dbReference type="EMBL" id="CAG8638734.1"/>
    </source>
</evidence>
<dbReference type="GO" id="GO:0000266">
    <property type="term" value="P:mitochondrial fission"/>
    <property type="evidence" value="ECO:0007669"/>
    <property type="project" value="TreeGrafter"/>
</dbReference>
<name>A0A9N9DK53_9GLOM</name>
<dbReference type="InterPro" id="IPR003130">
    <property type="entry name" value="GED"/>
</dbReference>
<proteinExistence type="predicted"/>
<dbReference type="GO" id="GO:0016559">
    <property type="term" value="P:peroxisome fission"/>
    <property type="evidence" value="ECO:0007669"/>
    <property type="project" value="TreeGrafter"/>
</dbReference>
<dbReference type="InterPro" id="IPR000375">
    <property type="entry name" value="Dynamin_stalk"/>
</dbReference>
<evidence type="ECO:0000259" key="2">
    <source>
        <dbReference type="PROSITE" id="PS51718"/>
    </source>
</evidence>
<dbReference type="AlphaFoldDB" id="A0A9N9DK53"/>
<feature type="domain" description="GED" evidence="1">
    <location>
        <begin position="388"/>
        <end position="480"/>
    </location>
</feature>
<dbReference type="InterPro" id="IPR030381">
    <property type="entry name" value="G_DYNAMIN_dom"/>
</dbReference>
<comment type="caution">
    <text evidence="3">The sequence shown here is derived from an EMBL/GenBank/DDBJ whole genome shotgun (WGS) entry which is preliminary data.</text>
</comment>
<reference evidence="3" key="1">
    <citation type="submission" date="2021-06" db="EMBL/GenBank/DDBJ databases">
        <authorList>
            <person name="Kallberg Y."/>
            <person name="Tangrot J."/>
            <person name="Rosling A."/>
        </authorList>
    </citation>
    <scope>NUCLEOTIDE SEQUENCE</scope>
    <source>
        <strain evidence="3">CL551</strain>
    </source>
</reference>
<dbReference type="InterPro" id="IPR020850">
    <property type="entry name" value="GED_dom"/>
</dbReference>
<dbReference type="SUPFAM" id="SSF52540">
    <property type="entry name" value="P-loop containing nucleoside triphosphate hydrolases"/>
    <property type="match status" value="1"/>
</dbReference>
<keyword evidence="4" id="KW-1185">Reference proteome</keyword>
<dbReference type="PANTHER" id="PTHR11566:SF21">
    <property type="entry name" value="DYNAMIN RELATED PROTEIN 1, ISOFORM A"/>
    <property type="match status" value="1"/>
</dbReference>
<dbReference type="Pfam" id="PF01031">
    <property type="entry name" value="Dynamin_M"/>
    <property type="match status" value="1"/>
</dbReference>
<dbReference type="PROSITE" id="PS51718">
    <property type="entry name" value="G_DYNAMIN_2"/>
    <property type="match status" value="1"/>
</dbReference>
<dbReference type="OrthoDB" id="5061070at2759"/>
<dbReference type="Gene3D" id="1.20.120.1240">
    <property type="entry name" value="Dynamin, middle domain"/>
    <property type="match status" value="1"/>
</dbReference>
<dbReference type="GO" id="GO:0005874">
    <property type="term" value="C:microtubule"/>
    <property type="evidence" value="ECO:0007669"/>
    <property type="project" value="TreeGrafter"/>
</dbReference>
<dbReference type="GO" id="GO:0006897">
    <property type="term" value="P:endocytosis"/>
    <property type="evidence" value="ECO:0007669"/>
    <property type="project" value="TreeGrafter"/>
</dbReference>
<protein>
    <submittedName>
        <fullName evidence="3">12537_t:CDS:1</fullName>
    </submittedName>
</protein>
<dbReference type="EMBL" id="CAJVPV010009157">
    <property type="protein sequence ID" value="CAG8638734.1"/>
    <property type="molecule type" value="Genomic_DNA"/>
</dbReference>
<dbReference type="PRINTS" id="PR00195">
    <property type="entry name" value="DYNAMIN"/>
</dbReference>
<dbReference type="PROSITE" id="PS51388">
    <property type="entry name" value="GED"/>
    <property type="match status" value="1"/>
</dbReference>
<dbReference type="GO" id="GO:0005525">
    <property type="term" value="F:GTP binding"/>
    <property type="evidence" value="ECO:0007669"/>
    <property type="project" value="InterPro"/>
</dbReference>
<accession>A0A9N9DK53</accession>